<evidence type="ECO:0000259" key="6">
    <source>
        <dbReference type="Pfam" id="PF00248"/>
    </source>
</evidence>
<dbReference type="InterPro" id="IPR018170">
    <property type="entry name" value="Aldo/ket_reductase_CS"/>
</dbReference>
<dbReference type="EMBL" id="CAUYUJ010017880">
    <property type="protein sequence ID" value="CAK0878758.1"/>
    <property type="molecule type" value="Genomic_DNA"/>
</dbReference>
<dbReference type="InterPro" id="IPR020471">
    <property type="entry name" value="AKR"/>
</dbReference>
<dbReference type="InterPro" id="IPR023210">
    <property type="entry name" value="NADP_OxRdtase_dom"/>
</dbReference>
<feature type="non-terminal residue" evidence="7">
    <location>
        <position position="1"/>
    </location>
</feature>
<dbReference type="Gene3D" id="3.20.20.100">
    <property type="entry name" value="NADP-dependent oxidoreductase domain"/>
    <property type="match status" value="1"/>
</dbReference>
<evidence type="ECO:0000256" key="4">
    <source>
        <dbReference type="SAM" id="Coils"/>
    </source>
</evidence>
<evidence type="ECO:0000313" key="8">
    <source>
        <dbReference type="Proteomes" id="UP001189429"/>
    </source>
</evidence>
<feature type="region of interest" description="Disordered" evidence="5">
    <location>
        <begin position="704"/>
        <end position="723"/>
    </location>
</feature>
<dbReference type="CDD" id="cd19071">
    <property type="entry name" value="AKR_AKR1-5-like"/>
    <property type="match status" value="1"/>
</dbReference>
<evidence type="ECO:0000256" key="3">
    <source>
        <dbReference type="ARBA" id="ARBA00023002"/>
    </source>
</evidence>
<comment type="caution">
    <text evidence="7">The sequence shown here is derived from an EMBL/GenBank/DDBJ whole genome shotgun (WGS) entry which is preliminary data.</text>
</comment>
<comment type="similarity">
    <text evidence="1">Belongs to the aldo/keto reductase family.</text>
</comment>
<sequence>AIAFSDGRFSDVFNWLMLTICAQPSLNELALAIRRTWPGLQGKAQIWAASAKRLALRAIKVGEQVVFSAEDKLFAFLEQLVFDYPLAGKGAQRSAGPVVFKDQIGKSASKVSGEPPPIIDAFIRRWAKRRLRDPGAPRAPPPTEAYLEWLNYWVTAQKFFTPLLTAKMTGAMSDEEYDYHLSSIATANMNSSTADVVLVSELAMLCPLVSFQLLMSNMTALASASGAAAAGAGPARAGRGRWVAAAAAAEGMPRGAAPPLLCLCLAAAQLRRGPRGGRRAFPGGGWVAAAAGRPPWLCGGRCGGARAGGHARRPLARCRHASQSCEAGAVGPVRLRGGLALPPLGLGTGKPSMIEPGVGEAEGRERLVGAVAAAVGSGYRLVDAALYARTEADVVAGVRHAGVDRSEVVVATKLLQSAHRSDDAVRRSVADSLQNLGANSIDLYFVHNPRAGRIRQVWPLLTELRKQGLVRALGVSNFGVQQLEGMRLAGLELPEINQVEVHCWRQMPELLEYHRQHGIATMCMSPLAKGQMFNRTDLASIAEELGQPEASVAIRWAQQLGLVPIPRSLREQHIVANAATGFSLSADHIRLDSGYVASRGATPAHALPWELVADSVPDKALWDESKKRKAEKAARKAKQKVEWAKQALAKREQQMRAREAVAAERRLRAQLDPPGAKVIKPRSLRPESGGAVVDLRDVCRQERVSALEPGSSMVSGSLGKSKT</sequence>
<feature type="domain" description="NADP-dependent oxidoreductase" evidence="6">
    <location>
        <begin position="361"/>
        <end position="589"/>
    </location>
</feature>
<name>A0ABN9VYL6_9DINO</name>
<keyword evidence="8" id="KW-1185">Reference proteome</keyword>
<dbReference type="PANTHER" id="PTHR43827">
    <property type="entry name" value="2,5-DIKETO-D-GLUCONIC ACID REDUCTASE"/>
    <property type="match status" value="1"/>
</dbReference>
<keyword evidence="2" id="KW-0521">NADP</keyword>
<evidence type="ECO:0000313" key="7">
    <source>
        <dbReference type="EMBL" id="CAK0878758.1"/>
    </source>
</evidence>
<dbReference type="PRINTS" id="PR00069">
    <property type="entry name" value="ALDKETRDTASE"/>
</dbReference>
<feature type="coiled-coil region" evidence="4">
    <location>
        <begin position="627"/>
        <end position="654"/>
    </location>
</feature>
<feature type="region of interest" description="Disordered" evidence="5">
    <location>
        <begin position="665"/>
        <end position="690"/>
    </location>
</feature>
<dbReference type="PANTHER" id="PTHR43827:SF3">
    <property type="entry name" value="NADP-DEPENDENT OXIDOREDUCTASE DOMAIN-CONTAINING PROTEIN"/>
    <property type="match status" value="1"/>
</dbReference>
<keyword evidence="3" id="KW-0560">Oxidoreductase</keyword>
<feature type="non-terminal residue" evidence="7">
    <location>
        <position position="723"/>
    </location>
</feature>
<dbReference type="Proteomes" id="UP001189429">
    <property type="component" value="Unassembled WGS sequence"/>
</dbReference>
<dbReference type="Pfam" id="PF00248">
    <property type="entry name" value="Aldo_ket_red"/>
    <property type="match status" value="1"/>
</dbReference>
<protein>
    <recommendedName>
        <fullName evidence="6">NADP-dependent oxidoreductase domain-containing protein</fullName>
    </recommendedName>
</protein>
<reference evidence="7" key="1">
    <citation type="submission" date="2023-10" db="EMBL/GenBank/DDBJ databases">
        <authorList>
            <person name="Chen Y."/>
            <person name="Shah S."/>
            <person name="Dougan E. K."/>
            <person name="Thang M."/>
            <person name="Chan C."/>
        </authorList>
    </citation>
    <scope>NUCLEOTIDE SEQUENCE [LARGE SCALE GENOMIC DNA]</scope>
</reference>
<feature type="compositionally biased region" description="Polar residues" evidence="5">
    <location>
        <begin position="712"/>
        <end position="723"/>
    </location>
</feature>
<dbReference type="SUPFAM" id="SSF51430">
    <property type="entry name" value="NAD(P)-linked oxidoreductase"/>
    <property type="match status" value="1"/>
</dbReference>
<evidence type="ECO:0000256" key="2">
    <source>
        <dbReference type="ARBA" id="ARBA00022857"/>
    </source>
</evidence>
<organism evidence="7 8">
    <name type="scientific">Prorocentrum cordatum</name>
    <dbReference type="NCBI Taxonomy" id="2364126"/>
    <lineage>
        <taxon>Eukaryota</taxon>
        <taxon>Sar</taxon>
        <taxon>Alveolata</taxon>
        <taxon>Dinophyceae</taxon>
        <taxon>Prorocentrales</taxon>
        <taxon>Prorocentraceae</taxon>
        <taxon>Prorocentrum</taxon>
    </lineage>
</organism>
<accession>A0ABN9VYL6</accession>
<dbReference type="PROSITE" id="PS00062">
    <property type="entry name" value="ALDOKETO_REDUCTASE_2"/>
    <property type="match status" value="1"/>
</dbReference>
<keyword evidence="4" id="KW-0175">Coiled coil</keyword>
<evidence type="ECO:0000256" key="1">
    <source>
        <dbReference type="ARBA" id="ARBA00007905"/>
    </source>
</evidence>
<dbReference type="InterPro" id="IPR036812">
    <property type="entry name" value="NAD(P)_OxRdtase_dom_sf"/>
</dbReference>
<gene>
    <name evidence="7" type="ORF">PCOR1329_LOCUS62398</name>
</gene>
<proteinExistence type="inferred from homology"/>
<evidence type="ECO:0000256" key="5">
    <source>
        <dbReference type="SAM" id="MobiDB-lite"/>
    </source>
</evidence>